<dbReference type="InterPro" id="IPR029058">
    <property type="entry name" value="AB_hydrolase_fold"/>
</dbReference>
<dbReference type="STRING" id="216942.SLITO_v1c02570"/>
<dbReference type="Proteomes" id="UP000067476">
    <property type="component" value="Chromosome"/>
</dbReference>
<dbReference type="InterPro" id="IPR052920">
    <property type="entry name" value="DNA-binding_regulatory"/>
</dbReference>
<sequence>MDFLVENLFNIINKKNNDSREYLSKFKSKDLIKLYDEAVQSEIGNGFNLNIDYDRIEEVSFKTFDDKQLKGVYYKNKNSKKWIVALHGYSSSKESSFISSFFLSKLGYNVFAFDFRNHGGSDPSPITLGVHEQNDLNYALDFLNKNFKIKKVVLIGYSMGAHVLNRYSLSNQYKKHKVKLGISDSTFLHLSEVLKTLLSSYAKILNNKMSEGIVKKLLEIYNKKHKIDVLEKSIIESSSICKKSFPIFFIHSKEDVITSYKDSEKIYDLRNVFVKNDRIKIFEKGEHIRTYIEHNEEYTNMVFDFVKKKK</sequence>
<keyword evidence="3" id="KW-1185">Reference proteome</keyword>
<organism evidence="2 3">
    <name type="scientific">Spiroplasma litorale</name>
    <dbReference type="NCBI Taxonomy" id="216942"/>
    <lineage>
        <taxon>Bacteria</taxon>
        <taxon>Bacillati</taxon>
        <taxon>Mycoplasmatota</taxon>
        <taxon>Mollicutes</taxon>
        <taxon>Entomoplasmatales</taxon>
        <taxon>Spiroplasmataceae</taxon>
        <taxon>Spiroplasma</taxon>
    </lineage>
</organism>
<keyword evidence="2" id="KW-0378">Hydrolase</keyword>
<dbReference type="SUPFAM" id="SSF53474">
    <property type="entry name" value="alpha/beta-Hydrolases"/>
    <property type="match status" value="1"/>
</dbReference>
<dbReference type="InterPro" id="IPR000073">
    <property type="entry name" value="AB_hydrolase_1"/>
</dbReference>
<reference evidence="2 3" key="1">
    <citation type="journal article" date="2015" name="Genome Announc.">
        <title>Complete Genome Sequence of Spiroplasma litorale TN-1T (DSM 21781), a Bacterium Isolated from a Green-Eyed Horsefly (Tabanus nigrovittatus).</title>
        <authorList>
            <person name="Lo W.S."/>
            <person name="Lai Y.C."/>
            <person name="Lien Y.W."/>
            <person name="Wang T.H."/>
            <person name="Kuo C.H."/>
        </authorList>
    </citation>
    <scope>NUCLEOTIDE SEQUENCE [LARGE SCALE GENOMIC DNA]</scope>
    <source>
        <strain evidence="2 3">TN-1</strain>
    </source>
</reference>
<dbReference type="PATRIC" id="fig|216942.3.peg.259"/>
<dbReference type="PANTHER" id="PTHR43358:SF4">
    <property type="entry name" value="ALPHA_BETA HYDROLASE FOLD-1 DOMAIN-CONTAINING PROTEIN"/>
    <property type="match status" value="1"/>
</dbReference>
<evidence type="ECO:0000313" key="2">
    <source>
        <dbReference type="EMBL" id="AKX33912.1"/>
    </source>
</evidence>
<dbReference type="Pfam" id="PF00561">
    <property type="entry name" value="Abhydrolase_1"/>
    <property type="match status" value="1"/>
</dbReference>
<dbReference type="Gene3D" id="3.40.50.1820">
    <property type="entry name" value="alpha/beta hydrolase"/>
    <property type="match status" value="1"/>
</dbReference>
<evidence type="ECO:0000313" key="3">
    <source>
        <dbReference type="Proteomes" id="UP000067476"/>
    </source>
</evidence>
<dbReference type="RefSeq" id="WP_075058010.1">
    <property type="nucleotide sequence ID" value="NZ_CP012357.1"/>
</dbReference>
<feature type="domain" description="AB hydrolase-1" evidence="1">
    <location>
        <begin position="82"/>
        <end position="225"/>
    </location>
</feature>
<proteinExistence type="predicted"/>
<dbReference type="OrthoDB" id="384284at2"/>
<protein>
    <submittedName>
        <fullName evidence="2">Hydrolase</fullName>
    </submittedName>
</protein>
<name>A0A0K1W1E4_9MOLU</name>
<dbReference type="KEGG" id="sll:SLITO_v1c02570"/>
<dbReference type="AlphaFoldDB" id="A0A0K1W1E4"/>
<dbReference type="EMBL" id="CP012357">
    <property type="protein sequence ID" value="AKX33912.1"/>
    <property type="molecule type" value="Genomic_DNA"/>
</dbReference>
<accession>A0A0K1W1E4</accession>
<dbReference type="PANTHER" id="PTHR43358">
    <property type="entry name" value="ALPHA/BETA-HYDROLASE"/>
    <property type="match status" value="1"/>
</dbReference>
<evidence type="ECO:0000259" key="1">
    <source>
        <dbReference type="Pfam" id="PF00561"/>
    </source>
</evidence>
<dbReference type="GO" id="GO:0016787">
    <property type="term" value="F:hydrolase activity"/>
    <property type="evidence" value="ECO:0007669"/>
    <property type="project" value="UniProtKB-KW"/>
</dbReference>
<gene>
    <name evidence="2" type="ORF">SLITO_v1c02570</name>
</gene>